<keyword evidence="5 7" id="KW-0472">Membrane</keyword>
<dbReference type="InterPro" id="IPR004345">
    <property type="entry name" value="TB2_DP1_HVA22"/>
</dbReference>
<keyword evidence="4 7" id="KW-1133">Transmembrane helix</keyword>
<evidence type="ECO:0000256" key="5">
    <source>
        <dbReference type="ARBA" id="ARBA00023136"/>
    </source>
</evidence>
<evidence type="ECO:0000256" key="6">
    <source>
        <dbReference type="RuleBase" id="RU362006"/>
    </source>
</evidence>
<dbReference type="PANTHER" id="PTHR12300:SF161">
    <property type="entry name" value="RECEPTOR EXPRESSION-ENHANCING PROTEIN"/>
    <property type="match status" value="1"/>
</dbReference>
<feature type="transmembrane region" description="Helical" evidence="7">
    <location>
        <begin position="45"/>
        <end position="76"/>
    </location>
</feature>
<comment type="subcellular location">
    <subcellularLocation>
        <location evidence="1 6">Membrane</location>
        <topology evidence="1 6">Multi-pass membrane protein</topology>
    </subcellularLocation>
</comment>
<evidence type="ECO:0000256" key="2">
    <source>
        <dbReference type="ARBA" id="ARBA00008573"/>
    </source>
</evidence>
<proteinExistence type="inferred from homology"/>
<gene>
    <name evidence="8" type="ORF">ADUPG1_007071</name>
</gene>
<protein>
    <submittedName>
        <fullName evidence="8">TB2/DP1/HVA22-related protein like protein</fullName>
    </submittedName>
</protein>
<evidence type="ECO:0000256" key="1">
    <source>
        <dbReference type="ARBA" id="ARBA00004141"/>
    </source>
</evidence>
<evidence type="ECO:0000313" key="8">
    <source>
        <dbReference type="EMBL" id="GKT33048.1"/>
    </source>
</evidence>
<comment type="similarity">
    <text evidence="2 6">Belongs to the DP1 family.</text>
</comment>
<dbReference type="PANTHER" id="PTHR12300">
    <property type="entry name" value="HVA22-LIKE PROTEINS"/>
    <property type="match status" value="1"/>
</dbReference>
<keyword evidence="9" id="KW-1185">Reference proteome</keyword>
<evidence type="ECO:0000256" key="7">
    <source>
        <dbReference type="SAM" id="Phobius"/>
    </source>
</evidence>
<organism evidence="8 9">
    <name type="scientific">Aduncisulcus paluster</name>
    <dbReference type="NCBI Taxonomy" id="2918883"/>
    <lineage>
        <taxon>Eukaryota</taxon>
        <taxon>Metamonada</taxon>
        <taxon>Carpediemonas-like organisms</taxon>
        <taxon>Aduncisulcus</taxon>
    </lineage>
</organism>
<feature type="transmembrane region" description="Helical" evidence="7">
    <location>
        <begin position="12"/>
        <end position="33"/>
    </location>
</feature>
<reference evidence="8" key="1">
    <citation type="submission" date="2022-03" db="EMBL/GenBank/DDBJ databases">
        <title>Draft genome sequence of Aduncisulcus paluster, a free-living microaerophilic Fornicata.</title>
        <authorList>
            <person name="Yuyama I."/>
            <person name="Kume K."/>
            <person name="Tamura T."/>
            <person name="Inagaki Y."/>
            <person name="Hashimoto T."/>
        </authorList>
    </citation>
    <scope>NUCLEOTIDE SEQUENCE</scope>
    <source>
        <strain evidence="8">NY0171</strain>
    </source>
</reference>
<evidence type="ECO:0000256" key="3">
    <source>
        <dbReference type="ARBA" id="ARBA00022692"/>
    </source>
</evidence>
<accession>A0ABQ5KKL1</accession>
<dbReference type="Pfam" id="PF03134">
    <property type="entry name" value="TB2_DP1_HVA22"/>
    <property type="match status" value="1"/>
</dbReference>
<sequence length="144" mass="16203">MPILDIGKNVWLLKPICLVVGIAYPAIASFKAVATVSKADDVQWLIYWICYGLFYLVESILDVIFGSILGGTYYLCKIGFFCWMQLPVSGGKTGAQIICQYLLPLYRRYEGEIDDLFEQGEQMIQKGTKMATNYAFKKMTGLGK</sequence>
<dbReference type="EMBL" id="BQXS01010121">
    <property type="protein sequence ID" value="GKT33048.1"/>
    <property type="molecule type" value="Genomic_DNA"/>
</dbReference>
<dbReference type="Proteomes" id="UP001057375">
    <property type="component" value="Unassembled WGS sequence"/>
</dbReference>
<name>A0ABQ5KKL1_9EUKA</name>
<evidence type="ECO:0000256" key="4">
    <source>
        <dbReference type="ARBA" id="ARBA00022989"/>
    </source>
</evidence>
<keyword evidence="3 7" id="KW-0812">Transmembrane</keyword>
<comment type="caution">
    <text evidence="8">The sequence shown here is derived from an EMBL/GenBank/DDBJ whole genome shotgun (WGS) entry which is preliminary data.</text>
</comment>
<evidence type="ECO:0000313" key="9">
    <source>
        <dbReference type="Proteomes" id="UP001057375"/>
    </source>
</evidence>